<feature type="domain" description="CHAT" evidence="3">
    <location>
        <begin position="1309"/>
        <end position="1569"/>
    </location>
</feature>
<organism evidence="4 5">
    <name type="scientific">Trichoderma aggressivum f. europaeum</name>
    <dbReference type="NCBI Taxonomy" id="173218"/>
    <lineage>
        <taxon>Eukaryota</taxon>
        <taxon>Fungi</taxon>
        <taxon>Dikarya</taxon>
        <taxon>Ascomycota</taxon>
        <taxon>Pezizomycotina</taxon>
        <taxon>Sordariomycetes</taxon>
        <taxon>Hypocreomycetidae</taxon>
        <taxon>Hypocreales</taxon>
        <taxon>Hypocreaceae</taxon>
        <taxon>Trichoderma</taxon>
    </lineage>
</organism>
<dbReference type="Pfam" id="PF13374">
    <property type="entry name" value="TPR_10"/>
    <property type="match status" value="2"/>
</dbReference>
<dbReference type="EMBL" id="JAWRVG010000013">
    <property type="protein sequence ID" value="KAK4076695.1"/>
    <property type="molecule type" value="Genomic_DNA"/>
</dbReference>
<dbReference type="InterPro" id="IPR024983">
    <property type="entry name" value="CHAT_dom"/>
</dbReference>
<reference evidence="4" key="1">
    <citation type="submission" date="2023-11" db="EMBL/GenBank/DDBJ databases">
        <title>The genome sequences of three competitors of mushroom-forming fungi.</title>
        <authorList>
            <person name="Beijen E."/>
            <person name="Ohm R.A."/>
        </authorList>
    </citation>
    <scope>NUCLEOTIDE SEQUENCE</scope>
    <source>
        <strain evidence="4">CBS 100526</strain>
    </source>
</reference>
<evidence type="ECO:0000256" key="1">
    <source>
        <dbReference type="ARBA" id="ARBA00009005"/>
    </source>
</evidence>
<comment type="caution">
    <text evidence="4">The sequence shown here is derived from an EMBL/GenBank/DDBJ whole genome shotgun (WGS) entry which is preliminary data.</text>
</comment>
<dbReference type="PANTHER" id="PTHR48104:SF30">
    <property type="entry name" value="METACASPASE-1"/>
    <property type="match status" value="1"/>
</dbReference>
<dbReference type="GO" id="GO:0005737">
    <property type="term" value="C:cytoplasm"/>
    <property type="evidence" value="ECO:0007669"/>
    <property type="project" value="TreeGrafter"/>
</dbReference>
<dbReference type="RefSeq" id="XP_062756805.1">
    <property type="nucleotide sequence ID" value="XM_062898685.1"/>
</dbReference>
<dbReference type="InterPro" id="IPR011990">
    <property type="entry name" value="TPR-like_helical_dom_sf"/>
</dbReference>
<evidence type="ECO:0000259" key="2">
    <source>
        <dbReference type="Pfam" id="PF00656"/>
    </source>
</evidence>
<name>A0AAE1IG50_9HYPO</name>
<dbReference type="GO" id="GO:0006508">
    <property type="term" value="P:proteolysis"/>
    <property type="evidence" value="ECO:0007669"/>
    <property type="project" value="InterPro"/>
</dbReference>
<dbReference type="Pfam" id="PF00656">
    <property type="entry name" value="Peptidase_C14"/>
    <property type="match status" value="1"/>
</dbReference>
<dbReference type="PANTHER" id="PTHR48104">
    <property type="entry name" value="METACASPASE-4"/>
    <property type="match status" value="1"/>
</dbReference>
<evidence type="ECO:0008006" key="6">
    <source>
        <dbReference type="Google" id="ProtNLM"/>
    </source>
</evidence>
<dbReference type="InterPro" id="IPR011600">
    <property type="entry name" value="Pept_C14_caspase"/>
</dbReference>
<dbReference type="InterPro" id="IPR050452">
    <property type="entry name" value="Metacaspase"/>
</dbReference>
<proteinExistence type="inferred from homology"/>
<gene>
    <name evidence="4" type="ORF">Triagg1_4298</name>
</gene>
<dbReference type="SUPFAM" id="SSF48452">
    <property type="entry name" value="TPR-like"/>
    <property type="match status" value="1"/>
</dbReference>
<evidence type="ECO:0000313" key="4">
    <source>
        <dbReference type="EMBL" id="KAK4076695.1"/>
    </source>
</evidence>
<feature type="domain" description="Peptidase C14 caspase" evidence="2">
    <location>
        <begin position="4"/>
        <end position="280"/>
    </location>
</feature>
<dbReference type="Pfam" id="PF12770">
    <property type="entry name" value="CHAT"/>
    <property type="match status" value="1"/>
</dbReference>
<protein>
    <recommendedName>
        <fullName evidence="6">CHAT domain-containing protein</fullName>
    </recommendedName>
</protein>
<sequence length="1633" mass="182143">MLNRYALLVGIDLYLNDGSRSKPNGQKLVLNNLGGCVNDTKAVREFLLGKDEFNDISVLTSSSPDSNDGDLAKAVEPEERWPTFSNIKREFDLMHDRANAGDFFFFHYSGHGAQLQRVKESPKGRLKDSSLLTMDFCCGGPAVRGWQLNQWLERLNAKGVQVVVSLDSCHSGGSWRESDVSYRTPNDWPELSNLPIDEHVTAREGSAEPVYRHAELETSWSINPEAFTLMAACGDNERAAEKVLNGKRRGAFTHELLDYLGESSSPVTYRMIRDELAGRLKGQSPEVHGRDRMLFFGSSELSSSTPLAVRIEGDKVSIPAGRAHGVQPGSEFVLFPQSFNTILTVDEVDDFVCKAPISNSAALLLKQHHMAVPSRWHLGEETLRVLVDPVLGLEFQQSLSASLQCRIGSLLDVGQYVQGEENAGALRIEMQGEEIKIHGPKLLIGYDGPVRPLRLRGNDIGILAAETAAPLAHLARFQQVLNLKSQGSSEPAPFVVDIKPANGERAAPYPLDQKFKFVFENTGDESLHFTVMVLGPEFHIEQLYPSKDTPSVVGRSKRAFNFSMSLPTGPQWAQELLHRNHRRDIIRTIVTRGRPVSWKSLELPNVWDASQMGLREHLFSQRDAVLELDSDGDWWVYDKEILTSQAVTEARSVPSLDTTNIQDARVIAKKDVEQSEIKFERLRGKERKFKRAMAVLSRKMQLLESKDLTQKAQGAIDETPPGHQDRARRLNSLANQLGDRYARTGAMVDLEEAIRLSQEAVNITPSNHPDRARWLNTLGARLGDRYSRTGLVADLEEAIRILQEAVSETLIDSPDRPTHLNNLGDRLNDRYSRTGAMADLGEAIRLSQEAVDMTASNHPDRARWLNSLGTRLGERYSRTKAINDLEDAICQVQEAINANQPGQIDKTNLFSSCGIRFDTFDSLTVADRQRASYIIRQAFSPTVLQHPDQAVWRINLGNLLGDRYSHDGDTADLERAMCAIGDTIATTPYHLSRAKWHNNLASQNIRRYSSTKSRADLESAIFHIRSAIDGTPLDHPDRATWLVNLGVQLIDRYSYTGAISDVEESKKCLVQALDSSISSFSIRVSAGHCYLLTPYILDDPQAYTIAETTNNLIPLLTPQSLKNSDKQHLLSEAVGISSDAAAIALHINKGPLAAIECLETGRGIIAGALFKDHEITILQRHHPDIAKTFIDSRALLDRPITQHLDNDAENSARIAETEGGHRRDAEQRLLRDLETIRSMSGFERFLLPASEAEMLDAASHGPIVILNVSQHRCDALIVEQSGIRLLKLPNLSQEVIDYHAYDLDSIETLIWLWDDIVCPVLDDLGFTTCPSGSQLPRVWWIPTGKLTKFPLHAAGHHFKGTKETALDRVISSYASSIKAIIHSRRQQYQGLGETESLTLTTVAMNETKAQTPLLHASREVDAVLAVLESPTLQHTQPLPYRNDVLTALKTCNIFHFAGHGYTHVLQPLQSTLLLEDWEQSPLTVENLLETDLSSPPPFLAYLSACGTGQIQHEKSVDESIHIANACQLAGFRHVIGTLWSVDDELCVSVARMTYEFLRDNSMRDEYVSQGLHHATKILRDQWVDSNDDNAANMEVGNKRNGIILRFREARHAQLDDAPVITRPFWVPYVHFGV</sequence>
<evidence type="ECO:0000259" key="3">
    <source>
        <dbReference type="Pfam" id="PF12770"/>
    </source>
</evidence>
<comment type="similarity">
    <text evidence="1">Belongs to the peptidase C14B family.</text>
</comment>
<dbReference type="Gene3D" id="1.25.40.10">
    <property type="entry name" value="Tetratricopeptide repeat domain"/>
    <property type="match status" value="2"/>
</dbReference>
<dbReference type="Gene3D" id="3.40.50.1460">
    <property type="match status" value="1"/>
</dbReference>
<accession>A0AAE1IG50</accession>
<dbReference type="GeneID" id="87918590"/>
<evidence type="ECO:0000313" key="5">
    <source>
        <dbReference type="Proteomes" id="UP001273209"/>
    </source>
</evidence>
<keyword evidence="5" id="KW-1185">Reference proteome</keyword>
<dbReference type="Proteomes" id="UP001273209">
    <property type="component" value="Unassembled WGS sequence"/>
</dbReference>
<dbReference type="GO" id="GO:0004197">
    <property type="term" value="F:cysteine-type endopeptidase activity"/>
    <property type="evidence" value="ECO:0007669"/>
    <property type="project" value="InterPro"/>
</dbReference>